<evidence type="ECO:0000256" key="5">
    <source>
        <dbReference type="ARBA" id="ARBA00022827"/>
    </source>
</evidence>
<dbReference type="Gene3D" id="1.25.40.80">
    <property type="match status" value="1"/>
</dbReference>
<dbReference type="PANTHER" id="PTHR11455:SF9">
    <property type="entry name" value="CRYPTOCHROME CIRCADIAN CLOCK 5 ISOFORM X1"/>
    <property type="match status" value="1"/>
</dbReference>
<evidence type="ECO:0000256" key="2">
    <source>
        <dbReference type="ARBA" id="ARBA00013149"/>
    </source>
</evidence>
<dbReference type="InterPro" id="IPR036155">
    <property type="entry name" value="Crypto/Photolyase_N_sf"/>
</dbReference>
<dbReference type="GO" id="GO:0071949">
    <property type="term" value="F:FAD binding"/>
    <property type="evidence" value="ECO:0007669"/>
    <property type="project" value="TreeGrafter"/>
</dbReference>
<dbReference type="SUPFAM" id="SSF52425">
    <property type="entry name" value="Cryptochrome/photolyase, N-terminal domain"/>
    <property type="match status" value="1"/>
</dbReference>
<dbReference type="InterPro" id="IPR006050">
    <property type="entry name" value="DNA_photolyase_N"/>
</dbReference>
<gene>
    <name evidence="12" type="ORF">CDO81_05595</name>
</gene>
<evidence type="ECO:0000256" key="1">
    <source>
        <dbReference type="ARBA" id="ARBA00001932"/>
    </source>
</evidence>
<evidence type="ECO:0000256" key="8">
    <source>
        <dbReference type="PIRSR" id="PIRSR602081-1"/>
    </source>
</evidence>
<evidence type="ECO:0000256" key="6">
    <source>
        <dbReference type="ARBA" id="ARBA00022991"/>
    </source>
</evidence>
<feature type="site" description="Electron transfer via tryptophanyl radical" evidence="9">
    <location>
        <position position="312"/>
    </location>
</feature>
<protein>
    <recommendedName>
        <fullName evidence="3">Deoxyribodipyrimidine photo-lyase</fullName>
        <ecNumber evidence="2">4.1.99.3</ecNumber>
    </recommendedName>
</protein>
<dbReference type="GO" id="GO:0003677">
    <property type="term" value="F:DNA binding"/>
    <property type="evidence" value="ECO:0007669"/>
    <property type="project" value="TreeGrafter"/>
</dbReference>
<comment type="caution">
    <text evidence="12">The sequence shown here is derived from an EMBL/GenBank/DDBJ whole genome shotgun (WGS) entry which is preliminary data.</text>
</comment>
<keyword evidence="13" id="KW-1185">Reference proteome</keyword>
<proteinExistence type="inferred from homology"/>
<dbReference type="Gene3D" id="3.40.50.620">
    <property type="entry name" value="HUPs"/>
    <property type="match status" value="1"/>
</dbReference>
<reference evidence="12 13" key="1">
    <citation type="journal article" date="2007" name="Int. J. Syst. Evol. Microbiol.">
        <title>Description of Pelomonas aquatica sp. nov. and Pelomonas puraquae sp. nov., isolated from industrial and haemodialysis water.</title>
        <authorList>
            <person name="Gomila M."/>
            <person name="Bowien B."/>
            <person name="Falsen E."/>
            <person name="Moore E.R."/>
            <person name="Lalucat J."/>
        </authorList>
    </citation>
    <scope>NUCLEOTIDE SEQUENCE [LARGE SCALE GENOMIC DNA]</scope>
    <source>
        <strain evidence="12 13">CCUG 52769</strain>
    </source>
</reference>
<dbReference type="AlphaFoldDB" id="A0A254NGQ9"/>
<dbReference type="InterPro" id="IPR014729">
    <property type="entry name" value="Rossmann-like_a/b/a_fold"/>
</dbReference>
<comment type="cofactor">
    <cofactor evidence="1">
        <name>(6R)-5,10-methylene-5,6,7,8-tetrahydrofolate</name>
        <dbReference type="ChEBI" id="CHEBI:15636"/>
    </cofactor>
</comment>
<evidence type="ECO:0000256" key="3">
    <source>
        <dbReference type="ARBA" id="ARBA00014046"/>
    </source>
</evidence>
<evidence type="ECO:0000313" key="13">
    <source>
        <dbReference type="Proteomes" id="UP000197446"/>
    </source>
</evidence>
<dbReference type="PANTHER" id="PTHR11455">
    <property type="entry name" value="CRYPTOCHROME"/>
    <property type="match status" value="1"/>
</dbReference>
<feature type="site" description="Electron transfer via tryptophanyl radical" evidence="9">
    <location>
        <position position="391"/>
    </location>
</feature>
<dbReference type="Proteomes" id="UP000197446">
    <property type="component" value="Unassembled WGS sequence"/>
</dbReference>
<evidence type="ECO:0000259" key="11">
    <source>
        <dbReference type="PROSITE" id="PS51645"/>
    </source>
</evidence>
<feature type="binding site" evidence="8">
    <location>
        <begin position="281"/>
        <end position="288"/>
    </location>
    <ligand>
        <name>FAD</name>
        <dbReference type="ChEBI" id="CHEBI:57692"/>
    </ligand>
</feature>
<dbReference type="OrthoDB" id="9772484at2"/>
<dbReference type="Pfam" id="PF00875">
    <property type="entry name" value="DNA_photolyase"/>
    <property type="match status" value="1"/>
</dbReference>
<feature type="binding site" evidence="8">
    <location>
        <begin position="381"/>
        <end position="383"/>
    </location>
    <ligand>
        <name>FAD</name>
        <dbReference type="ChEBI" id="CHEBI:57692"/>
    </ligand>
</feature>
<comment type="catalytic activity">
    <reaction evidence="7">
        <text>cyclobutadipyrimidine (in DNA) = 2 pyrimidine residues (in DNA).</text>
        <dbReference type="EC" id="4.1.99.3"/>
    </reaction>
</comment>
<dbReference type="FunFam" id="1.10.579.10:FF:000003">
    <property type="entry name" value="Deoxyribodipyrimidine photo-lyase"/>
    <property type="match status" value="1"/>
</dbReference>
<feature type="binding site" evidence="8">
    <location>
        <position position="231"/>
    </location>
    <ligand>
        <name>FAD</name>
        <dbReference type="ChEBI" id="CHEBI:57692"/>
    </ligand>
</feature>
<evidence type="ECO:0000313" key="12">
    <source>
        <dbReference type="EMBL" id="OWR05912.1"/>
    </source>
</evidence>
<dbReference type="InterPro" id="IPR005101">
    <property type="entry name" value="Cryptochr/Photolyase_FAD-bd"/>
</dbReference>
<dbReference type="InterPro" id="IPR018394">
    <property type="entry name" value="DNA_photolyase_1_CS_C"/>
</dbReference>
<feature type="binding site" evidence="8">
    <location>
        <position position="278"/>
    </location>
    <ligand>
        <name>FAD</name>
        <dbReference type="ChEBI" id="CHEBI:57692"/>
    </ligand>
</feature>
<feature type="domain" description="Photolyase/cryptochrome alpha/beta" evidence="11">
    <location>
        <begin position="10"/>
        <end position="139"/>
    </location>
</feature>
<keyword evidence="12" id="KW-0456">Lyase</keyword>
<keyword evidence="6 10" id="KW-0157">Chromophore</keyword>
<evidence type="ECO:0000256" key="10">
    <source>
        <dbReference type="RuleBase" id="RU004182"/>
    </source>
</evidence>
<dbReference type="GO" id="GO:0000719">
    <property type="term" value="P:photoreactive repair"/>
    <property type="evidence" value="ECO:0007669"/>
    <property type="project" value="UniProtKB-ARBA"/>
</dbReference>
<dbReference type="PRINTS" id="PR00147">
    <property type="entry name" value="DNAPHOTLYASE"/>
</dbReference>
<keyword evidence="4 8" id="KW-0285">Flavoprotein</keyword>
<sequence length="484" mass="54636">MNKPSSRSLDRALVWFRRDLRADDHAALHHALKTAREVFCVFILDRDILDALPRTDRRVAFILDALRVLDDDLRRLGGGLIVRHARAVDELPRLAAELGVQAVFLNHDDEPQALARDARVAEQLRAQGAELRSFKDHVIFERSEVLTAAGGPYGVFTPYKNAWLRKVNDFYLRSYPVERHADALAKTLLAQGVPELADIGFEPATLSPHLGQGSRGAETLLADFLDRIDAYDRQRDFPAVKGPSYLSVHLRFGTVSIRRLARLAHGRMVGGDHGAEVWLSELIWRDFYHQVMHHHPHAMTAAFRPEYDAITWETGAHADALFQAWCEGRTGFPIVDAAMRQLNQTGYMHNRLRMVTASFLTKDLGLDWRRGEAYFAQQLLDFDLAANNGGWQWASSSGCDAQPYFRIFNPTSQSEKFDAEGRFIRRYCPELAGLDAKTIHDPWARAPLAMQGVDYPRPVVDHAVARERTLARYAVVKSRGLPAA</sequence>
<dbReference type="PROSITE" id="PS00394">
    <property type="entry name" value="DNA_PHOTOLYASES_1_1"/>
    <property type="match status" value="1"/>
</dbReference>
<evidence type="ECO:0000256" key="4">
    <source>
        <dbReference type="ARBA" id="ARBA00022630"/>
    </source>
</evidence>
<keyword evidence="5 8" id="KW-0274">FAD</keyword>
<comment type="cofactor">
    <cofactor evidence="8">
        <name>FAD</name>
        <dbReference type="ChEBI" id="CHEBI:57692"/>
    </cofactor>
    <text evidence="8">Binds 1 FAD per subunit.</text>
</comment>
<dbReference type="EMBL" id="NISI01000001">
    <property type="protein sequence ID" value="OWR05912.1"/>
    <property type="molecule type" value="Genomic_DNA"/>
</dbReference>
<dbReference type="GO" id="GO:0003904">
    <property type="term" value="F:deoxyribodipyrimidine photo-lyase activity"/>
    <property type="evidence" value="ECO:0007669"/>
    <property type="project" value="UniProtKB-EC"/>
</dbReference>
<feature type="site" description="Electron transfer via tryptophanyl radical" evidence="9">
    <location>
        <position position="368"/>
    </location>
</feature>
<evidence type="ECO:0000256" key="7">
    <source>
        <dbReference type="ARBA" id="ARBA00033999"/>
    </source>
</evidence>
<organism evidence="12 13">
    <name type="scientific">Roseateles puraquae</name>
    <dbReference type="NCBI Taxonomy" id="431059"/>
    <lineage>
        <taxon>Bacteria</taxon>
        <taxon>Pseudomonadati</taxon>
        <taxon>Pseudomonadota</taxon>
        <taxon>Betaproteobacteria</taxon>
        <taxon>Burkholderiales</taxon>
        <taxon>Sphaerotilaceae</taxon>
        <taxon>Roseateles</taxon>
    </lineage>
</organism>
<comment type="similarity">
    <text evidence="10">Belongs to the DNA photolyase family.</text>
</comment>
<dbReference type="Pfam" id="PF03441">
    <property type="entry name" value="FAD_binding_7"/>
    <property type="match status" value="1"/>
</dbReference>
<dbReference type="EC" id="4.1.99.3" evidence="2"/>
<dbReference type="SUPFAM" id="SSF48173">
    <property type="entry name" value="Cryptochrome/photolyase FAD-binding domain"/>
    <property type="match status" value="1"/>
</dbReference>
<accession>A0A254NGQ9</accession>
<evidence type="ECO:0000256" key="9">
    <source>
        <dbReference type="PIRSR" id="PIRSR602081-2"/>
    </source>
</evidence>
<dbReference type="RefSeq" id="WP_088482114.1">
    <property type="nucleotide sequence ID" value="NZ_NISI01000001.1"/>
</dbReference>
<name>A0A254NGQ9_9BURK</name>
<dbReference type="PROSITE" id="PS00691">
    <property type="entry name" value="DNA_PHOTOLYASES_1_2"/>
    <property type="match status" value="1"/>
</dbReference>
<dbReference type="PROSITE" id="PS51645">
    <property type="entry name" value="PHR_CRY_ALPHA_BETA"/>
    <property type="match status" value="1"/>
</dbReference>
<dbReference type="GO" id="GO:0009416">
    <property type="term" value="P:response to light stimulus"/>
    <property type="evidence" value="ECO:0007669"/>
    <property type="project" value="TreeGrafter"/>
</dbReference>
<dbReference type="InterPro" id="IPR036134">
    <property type="entry name" value="Crypto/Photolyase_FAD-like_sf"/>
</dbReference>
<dbReference type="InterPro" id="IPR002081">
    <property type="entry name" value="Cryptochrome/DNA_photolyase_1"/>
</dbReference>
<dbReference type="Gene3D" id="1.10.579.10">
    <property type="entry name" value="DNA Cyclobutane Dipyrimidine Photolyase, subunit A, domain 3"/>
    <property type="match status" value="1"/>
</dbReference>